<dbReference type="InterPro" id="IPR002628">
    <property type="entry name" value="PsbO"/>
</dbReference>
<dbReference type="GO" id="GO:0042549">
    <property type="term" value="P:photosystem II stabilization"/>
    <property type="evidence" value="ECO:0007669"/>
    <property type="project" value="InterPro"/>
</dbReference>
<feature type="transmembrane region" description="Helical" evidence="10">
    <location>
        <begin position="21"/>
        <end position="42"/>
    </location>
</feature>
<evidence type="ECO:0000256" key="3">
    <source>
        <dbReference type="ARBA" id="ARBA00022531"/>
    </source>
</evidence>
<organism evidence="11 12">
    <name type="scientific">Prochlorococcus marinus (strain AS9601)</name>
    <dbReference type="NCBI Taxonomy" id="146891"/>
    <lineage>
        <taxon>Bacteria</taxon>
        <taxon>Bacillati</taxon>
        <taxon>Cyanobacteriota</taxon>
        <taxon>Cyanophyceae</taxon>
        <taxon>Synechococcales</taxon>
        <taxon>Prochlorococcaceae</taxon>
        <taxon>Prochlorococcus</taxon>
    </lineage>
</organism>
<evidence type="ECO:0000256" key="5">
    <source>
        <dbReference type="ARBA" id="ARBA00023136"/>
    </source>
</evidence>
<dbReference type="AlphaFoldDB" id="A2BP26"/>
<comment type="similarity">
    <text evidence="2">Belongs to the PsbO family.</text>
</comment>
<keyword evidence="10" id="KW-0812">Transmembrane</keyword>
<dbReference type="SUPFAM" id="SSF56925">
    <property type="entry name" value="OMPA-like"/>
    <property type="match status" value="1"/>
</dbReference>
<reference evidence="11 12" key="1">
    <citation type="journal article" date="2007" name="PLoS Genet.">
        <title>Patterns and implications of gene gain and loss in the evolution of Prochlorococcus.</title>
        <authorList>
            <person name="Kettler G.C."/>
            <person name="Martiny A.C."/>
            <person name="Huang K."/>
            <person name="Zucker J."/>
            <person name="Coleman M.L."/>
            <person name="Rodrigue S."/>
            <person name="Chen F."/>
            <person name="Lapidus A."/>
            <person name="Ferriera S."/>
            <person name="Johnson J."/>
            <person name="Steglich C."/>
            <person name="Church G.M."/>
            <person name="Richardson P."/>
            <person name="Chisholm S.W."/>
        </authorList>
    </citation>
    <scope>NUCLEOTIDE SEQUENCE [LARGE SCALE GENOMIC DNA]</scope>
    <source>
        <strain evidence="11 12">AS9601</strain>
    </source>
</reference>
<dbReference type="PANTHER" id="PTHR34058">
    <property type="entry name" value="OXYGEN-EVOLVING ENHANCER PROTEIN 1-2, CHLOROPLASTIC"/>
    <property type="match status" value="1"/>
</dbReference>
<dbReference type="GO" id="GO:0009654">
    <property type="term" value="C:photosystem II oxygen evolving complex"/>
    <property type="evidence" value="ECO:0007669"/>
    <property type="project" value="InterPro"/>
</dbReference>
<dbReference type="HOGENOM" id="CLU_063138_0_0_3"/>
<keyword evidence="3" id="KW-0602">Photosynthesis</keyword>
<dbReference type="Gene3D" id="2.40.160.30">
    <property type="entry name" value="Photosystem II, cytochrome c-550 precursor"/>
    <property type="match status" value="1"/>
</dbReference>
<dbReference type="EMBL" id="CP000551">
    <property type="protein sequence ID" value="ABM69537.1"/>
    <property type="molecule type" value="Genomic_DNA"/>
</dbReference>
<dbReference type="STRING" id="146891.A9601_02491"/>
<keyword evidence="5 10" id="KW-0472">Membrane</keyword>
<comment type="function">
    <text evidence="9">One of the extrinsic, lumenal subunits of photosystem II (PSII), which stabilize and protect the oxygen-evolving complex. PSII is a light-driven water plastoquinone oxidoreductase, using light energy to abstract electrons from H(2)O, generating a proton gradient subsequently used for ATP formation. Required for dimerization of PSII and for binding of PsbQ to PSII.</text>
</comment>
<gene>
    <name evidence="11" type="primary">psbO</name>
    <name evidence="11" type="ordered locus">A9601_02491</name>
</gene>
<protein>
    <recommendedName>
        <fullName evidence="7">Photosystem II extrinsic protein O</fullName>
    </recommendedName>
    <alternativeName>
        <fullName evidence="8">Photosystem II manganese-stabilizing polypeptide</fullName>
    </alternativeName>
</protein>
<keyword evidence="4" id="KW-0793">Thylakoid</keyword>
<dbReference type="GO" id="GO:0010242">
    <property type="term" value="F:oxygen evolving activity"/>
    <property type="evidence" value="ECO:0007669"/>
    <property type="project" value="InterPro"/>
</dbReference>
<name>A2BP26_PROMS</name>
<evidence type="ECO:0000256" key="1">
    <source>
        <dbReference type="ARBA" id="ARBA00004526"/>
    </source>
</evidence>
<evidence type="ECO:0000256" key="6">
    <source>
        <dbReference type="ARBA" id="ARBA00023276"/>
    </source>
</evidence>
<dbReference type="Proteomes" id="UP000002590">
    <property type="component" value="Chromosome"/>
</dbReference>
<accession>A2BP26</accession>
<evidence type="ECO:0000256" key="10">
    <source>
        <dbReference type="SAM" id="Phobius"/>
    </source>
</evidence>
<evidence type="ECO:0000256" key="2">
    <source>
        <dbReference type="ARBA" id="ARBA00009838"/>
    </source>
</evidence>
<sequence length="279" mass="29771">MTFNLSSQNFTATLIMRIRSFLAFVISLCITFAFVPVKTFAFSERGNAQFTDVVNTGKANDCPTLDSSLVGSISLGNGDSLKGICMHPTEVYVKVPGTKRKAAEFVSTKIISPRNNTTVTEVYGDIDSGTFTEKGGIDFQLITVLTPGGLEVPFAFSAKDLTADLPSSIEPGTEVSGSTFTPNYRTGDFLDPKARAKNTGVEYAQGLVALGGDDEELAKENIKVDVNGTGVITLSINNVDSDTDEFAGTFEAIQPSDTDMGSKDPLDVKIIGELYGRKA</sequence>
<evidence type="ECO:0000256" key="7">
    <source>
        <dbReference type="ARBA" id="ARBA00039796"/>
    </source>
</evidence>
<dbReference type="InterPro" id="IPR011250">
    <property type="entry name" value="OMP/PagP_B-barrel"/>
</dbReference>
<comment type="subcellular location">
    <subcellularLocation>
        <location evidence="1">Cellular thylakoid membrane</location>
        <topology evidence="1">Peripheral membrane protein</topology>
        <orientation evidence="1">Lumenal side</orientation>
    </subcellularLocation>
</comment>
<keyword evidence="10" id="KW-1133">Transmembrane helix</keyword>
<dbReference type="GO" id="GO:0010207">
    <property type="term" value="P:photosystem II assembly"/>
    <property type="evidence" value="ECO:0007669"/>
    <property type="project" value="InterPro"/>
</dbReference>
<proteinExistence type="inferred from homology"/>
<evidence type="ECO:0000313" key="12">
    <source>
        <dbReference type="Proteomes" id="UP000002590"/>
    </source>
</evidence>
<dbReference type="Pfam" id="PF01716">
    <property type="entry name" value="MSP"/>
    <property type="match status" value="1"/>
</dbReference>
<dbReference type="eggNOG" id="ENOG5033SSC">
    <property type="taxonomic scope" value="Bacteria"/>
</dbReference>
<dbReference type="KEGG" id="pmb:A9601_02491"/>
<evidence type="ECO:0000313" key="11">
    <source>
        <dbReference type="EMBL" id="ABM69537.1"/>
    </source>
</evidence>
<dbReference type="GO" id="GO:0031676">
    <property type="term" value="C:plasma membrane-derived thylakoid membrane"/>
    <property type="evidence" value="ECO:0007669"/>
    <property type="project" value="UniProtKB-SubCell"/>
</dbReference>
<evidence type="ECO:0000256" key="4">
    <source>
        <dbReference type="ARBA" id="ARBA00023078"/>
    </source>
</evidence>
<dbReference type="Gene3D" id="3.30.2050.10">
    <property type="entry name" value="photosynthetic oxygen evolving center domain"/>
    <property type="match status" value="1"/>
</dbReference>
<evidence type="ECO:0000256" key="9">
    <source>
        <dbReference type="ARBA" id="ARBA00046136"/>
    </source>
</evidence>
<evidence type="ECO:0000256" key="8">
    <source>
        <dbReference type="ARBA" id="ARBA00043037"/>
    </source>
</evidence>
<keyword evidence="6" id="KW-0604">Photosystem II</keyword>